<reference evidence="8 9" key="1">
    <citation type="journal article" date="2020" name="Phytopathology">
        <title>Genome Sequence Resources of Colletotrichum truncatum, C. plurivorum, C. musicola, and C. sojae: Four Species Pathogenic to Soybean (Glycine max).</title>
        <authorList>
            <person name="Rogerio F."/>
            <person name="Boufleur T.R."/>
            <person name="Ciampi-Guillardi M."/>
            <person name="Sukno S.A."/>
            <person name="Thon M.R."/>
            <person name="Massola Junior N.S."/>
            <person name="Baroncelli R."/>
        </authorList>
    </citation>
    <scope>NUCLEOTIDE SEQUENCE [LARGE SCALE GENOMIC DNA]</scope>
    <source>
        <strain evidence="8 9">LFN0009</strain>
    </source>
</reference>
<feature type="transmembrane region" description="Helical" evidence="6">
    <location>
        <begin position="123"/>
        <end position="150"/>
    </location>
</feature>
<evidence type="ECO:0000256" key="6">
    <source>
        <dbReference type="SAM" id="Phobius"/>
    </source>
</evidence>
<protein>
    <recommendedName>
        <fullName evidence="7">Rhodopsin domain-containing protein</fullName>
    </recommendedName>
</protein>
<feature type="domain" description="Rhodopsin" evidence="7">
    <location>
        <begin position="26"/>
        <end position="261"/>
    </location>
</feature>
<evidence type="ECO:0000256" key="2">
    <source>
        <dbReference type="ARBA" id="ARBA00022692"/>
    </source>
</evidence>
<evidence type="ECO:0000313" key="8">
    <source>
        <dbReference type="EMBL" id="KAF6789404.1"/>
    </source>
</evidence>
<feature type="transmembrane region" description="Helical" evidence="6">
    <location>
        <begin position="162"/>
        <end position="185"/>
    </location>
</feature>
<feature type="transmembrane region" description="Helical" evidence="6">
    <location>
        <begin position="6"/>
        <end position="30"/>
    </location>
</feature>
<feature type="transmembrane region" description="Helical" evidence="6">
    <location>
        <begin position="197"/>
        <end position="217"/>
    </location>
</feature>
<evidence type="ECO:0000313" key="9">
    <source>
        <dbReference type="Proteomes" id="UP000652219"/>
    </source>
</evidence>
<comment type="similarity">
    <text evidence="5">Belongs to the SAT4 family.</text>
</comment>
<comment type="caution">
    <text evidence="8">The sequence shown here is derived from an EMBL/GenBank/DDBJ whole genome shotgun (WGS) entry which is preliminary data.</text>
</comment>
<comment type="subcellular location">
    <subcellularLocation>
        <location evidence="1">Membrane</location>
        <topology evidence="1">Multi-pass membrane protein</topology>
    </subcellularLocation>
</comment>
<dbReference type="Proteomes" id="UP000652219">
    <property type="component" value="Unassembled WGS sequence"/>
</dbReference>
<dbReference type="AlphaFoldDB" id="A0A8H6MIY4"/>
<feature type="transmembrane region" description="Helical" evidence="6">
    <location>
        <begin position="92"/>
        <end position="111"/>
    </location>
</feature>
<feature type="transmembrane region" description="Helical" evidence="6">
    <location>
        <begin position="42"/>
        <end position="63"/>
    </location>
</feature>
<dbReference type="PANTHER" id="PTHR33048">
    <property type="entry name" value="PTH11-LIKE INTEGRAL MEMBRANE PROTEIN (AFU_ORTHOLOGUE AFUA_5G11245)"/>
    <property type="match status" value="1"/>
</dbReference>
<evidence type="ECO:0000259" key="7">
    <source>
        <dbReference type="Pfam" id="PF20684"/>
    </source>
</evidence>
<gene>
    <name evidence="8" type="ORF">CSOJ01_14764</name>
</gene>
<keyword evidence="3 6" id="KW-1133">Transmembrane helix</keyword>
<evidence type="ECO:0000256" key="3">
    <source>
        <dbReference type="ARBA" id="ARBA00022989"/>
    </source>
</evidence>
<dbReference type="EMBL" id="WIGN01000529">
    <property type="protein sequence ID" value="KAF6789404.1"/>
    <property type="molecule type" value="Genomic_DNA"/>
</dbReference>
<evidence type="ECO:0000256" key="4">
    <source>
        <dbReference type="ARBA" id="ARBA00023136"/>
    </source>
</evidence>
<dbReference type="Pfam" id="PF20684">
    <property type="entry name" value="Fung_rhodopsin"/>
    <property type="match status" value="1"/>
</dbReference>
<evidence type="ECO:0000256" key="5">
    <source>
        <dbReference type="ARBA" id="ARBA00038359"/>
    </source>
</evidence>
<dbReference type="InterPro" id="IPR049326">
    <property type="entry name" value="Rhodopsin_dom_fungi"/>
</dbReference>
<evidence type="ECO:0000256" key="1">
    <source>
        <dbReference type="ARBA" id="ARBA00004141"/>
    </source>
</evidence>
<dbReference type="PANTHER" id="PTHR33048:SF47">
    <property type="entry name" value="INTEGRAL MEMBRANE PROTEIN-RELATED"/>
    <property type="match status" value="1"/>
</dbReference>
<organism evidence="8 9">
    <name type="scientific">Colletotrichum sojae</name>
    <dbReference type="NCBI Taxonomy" id="2175907"/>
    <lineage>
        <taxon>Eukaryota</taxon>
        <taxon>Fungi</taxon>
        <taxon>Dikarya</taxon>
        <taxon>Ascomycota</taxon>
        <taxon>Pezizomycotina</taxon>
        <taxon>Sordariomycetes</taxon>
        <taxon>Hypocreomycetidae</taxon>
        <taxon>Glomerellales</taxon>
        <taxon>Glomerellaceae</taxon>
        <taxon>Colletotrichum</taxon>
        <taxon>Colletotrichum orchidearum species complex</taxon>
    </lineage>
</organism>
<name>A0A8H6MIY4_9PEZI</name>
<keyword evidence="9" id="KW-1185">Reference proteome</keyword>
<keyword evidence="2 6" id="KW-0812">Transmembrane</keyword>
<proteinExistence type="inferred from homology"/>
<sequence length="354" mass="38250">MDAGPALSAFVTSIVFTSLSFIIVVLRLYTRIVVVGNVGVDDYLIPAALAASIGFCVVVMHQIKYGLGMPMATISEENLIKFLQCLWATIPTYNLALLFCKLSIIFSYLRVFKVATTQKVCKAMLAILAVYGAWTVFGSVFMCVPVSAFWNDGTGKCMDRLAFWFSNAALNIATDIIIFAIPIPLIRSLQISRKQKIALIMVFAVGGFVCVTSMVRLKSLYEISVSPDTARDGVSAAVWSGIEINVAIACASAPALKPLLVKAFPKLLASTQRSGMRYGQASGGMNAGESHHMQSMRSRAGATPKQKIAIETKIEIVSRSGSTADLVTPVNNTRMVAECYSTDDRTPAQGRDMV</sequence>
<dbReference type="InterPro" id="IPR052337">
    <property type="entry name" value="SAT4-like"/>
</dbReference>
<accession>A0A8H6MIY4</accession>
<dbReference type="GO" id="GO:0016020">
    <property type="term" value="C:membrane"/>
    <property type="evidence" value="ECO:0007669"/>
    <property type="project" value="UniProtKB-SubCell"/>
</dbReference>
<keyword evidence="4 6" id="KW-0472">Membrane</keyword>